<gene>
    <name evidence="3" type="ORF">CU098_007244</name>
</gene>
<organism evidence="3 4">
    <name type="scientific">Rhizopus stolonifer</name>
    <name type="common">Rhizopus nigricans</name>
    <dbReference type="NCBI Taxonomy" id="4846"/>
    <lineage>
        <taxon>Eukaryota</taxon>
        <taxon>Fungi</taxon>
        <taxon>Fungi incertae sedis</taxon>
        <taxon>Mucoromycota</taxon>
        <taxon>Mucoromycotina</taxon>
        <taxon>Mucoromycetes</taxon>
        <taxon>Mucorales</taxon>
        <taxon>Mucorineae</taxon>
        <taxon>Rhizopodaceae</taxon>
        <taxon>Rhizopus</taxon>
    </lineage>
</organism>
<feature type="repeat" description="HEAT" evidence="1">
    <location>
        <begin position="75"/>
        <end position="111"/>
    </location>
</feature>
<proteinExistence type="predicted"/>
<comment type="caution">
    <text evidence="3">The sequence shown here is derived from an EMBL/GenBank/DDBJ whole genome shotgun (WGS) entry which is preliminary data.</text>
</comment>
<feature type="compositionally biased region" description="Polar residues" evidence="2">
    <location>
        <begin position="318"/>
        <end position="338"/>
    </location>
</feature>
<dbReference type="EMBL" id="PJQM01003909">
    <property type="protein sequence ID" value="RCH86560.1"/>
    <property type="molecule type" value="Genomic_DNA"/>
</dbReference>
<dbReference type="InterPro" id="IPR011989">
    <property type="entry name" value="ARM-like"/>
</dbReference>
<evidence type="ECO:0000256" key="1">
    <source>
        <dbReference type="PROSITE-ProRule" id="PRU00103"/>
    </source>
</evidence>
<feature type="non-terminal residue" evidence="3">
    <location>
        <position position="1"/>
    </location>
</feature>
<feature type="compositionally biased region" description="Polar residues" evidence="2">
    <location>
        <begin position="452"/>
        <end position="474"/>
    </location>
</feature>
<reference evidence="3 4" key="1">
    <citation type="journal article" date="2018" name="G3 (Bethesda)">
        <title>Phylogenetic and Phylogenomic Definition of Rhizopus Species.</title>
        <authorList>
            <person name="Gryganskyi A.P."/>
            <person name="Golan J."/>
            <person name="Dolatabadi S."/>
            <person name="Mondo S."/>
            <person name="Robb S."/>
            <person name="Idnurm A."/>
            <person name="Muszewska A."/>
            <person name="Steczkiewicz K."/>
            <person name="Masonjones S."/>
            <person name="Liao H.L."/>
            <person name="Gajdeczka M.T."/>
            <person name="Anike F."/>
            <person name="Vuek A."/>
            <person name="Anishchenko I.M."/>
            <person name="Voigt K."/>
            <person name="de Hoog G.S."/>
            <person name="Smith M.E."/>
            <person name="Heitman J."/>
            <person name="Vilgalys R."/>
            <person name="Stajich J.E."/>
        </authorList>
    </citation>
    <scope>NUCLEOTIDE SEQUENCE [LARGE SCALE GENOMIC DNA]</scope>
    <source>
        <strain evidence="3 4">LSU 92-RS-03</strain>
    </source>
</reference>
<evidence type="ECO:0000256" key="2">
    <source>
        <dbReference type="SAM" id="MobiDB-lite"/>
    </source>
</evidence>
<feature type="region of interest" description="Disordered" evidence="2">
    <location>
        <begin position="451"/>
        <end position="474"/>
    </location>
</feature>
<dbReference type="STRING" id="4846.A0A367J9H5"/>
<dbReference type="SUPFAM" id="SSF48371">
    <property type="entry name" value="ARM repeat"/>
    <property type="match status" value="1"/>
</dbReference>
<dbReference type="PANTHER" id="PTHR16023">
    <property type="entry name" value="TAX1 BINDING PROTEIN-RELATED"/>
    <property type="match status" value="1"/>
</dbReference>
<feature type="region of interest" description="Disordered" evidence="2">
    <location>
        <begin position="301"/>
        <end position="364"/>
    </location>
</feature>
<dbReference type="PANTHER" id="PTHR16023:SF0">
    <property type="entry name" value="PROTEIN VAC14 HOMOLOG"/>
    <property type="match status" value="1"/>
</dbReference>
<dbReference type="InterPro" id="IPR026825">
    <property type="entry name" value="Vac14"/>
</dbReference>
<sequence>LTDKAYGARKNAALQVEKLVREYEKIPEKVTHIVDTLVQEFVYSNDPFARYGGLIGLAATSIALGQGVSEYLDIIVPPILTCFSNQDQKVRYYACESMYNIAKVAKGEVLRFFNSMFDALCKLSADSEVSVKNGAELLDRLIKDIVSELATTYESLYSESFNTSESGQELPVPSSLPRNTAFSLPRFIPLLSQRIYVRNSASRQFLVSWMCVLDSIPDLELVSFLPEFLDGLIRCLNDASEDVRTSTGELLQDFLGEIKEAAAARQLKRQNEFQKYTKDKKRESKQTDAAIATTTTTAAATAAAAVDSGPTLEEKPTSPETSQMSENNLQDKQPQQIAKESPSLAIEDDGIDPENKEHGKGTYVPGQGVEVQYAKIVEILVSHLSSTEEEIQKTALSWINAFIDIERDVIIQSTPLIIKEVLPCLAHSVNSIRMIALDTNQKLQKLVLEPSATPSFPEPTSSLSDPSGSPQQLRLTQKMTSNETGDPFDYQATVANLRLQFLNQHEETRVASLDWLLMLHKKAPNKASMRKI</sequence>
<dbReference type="PROSITE" id="PS50077">
    <property type="entry name" value="HEAT_REPEAT"/>
    <property type="match status" value="1"/>
</dbReference>
<dbReference type="GO" id="GO:0006661">
    <property type="term" value="P:phosphatidylinositol biosynthetic process"/>
    <property type="evidence" value="ECO:0007669"/>
    <property type="project" value="InterPro"/>
</dbReference>
<dbReference type="Gene3D" id="1.25.10.10">
    <property type="entry name" value="Leucine-rich Repeat Variant"/>
    <property type="match status" value="2"/>
</dbReference>
<keyword evidence="4" id="KW-1185">Reference proteome</keyword>
<dbReference type="GO" id="GO:0010008">
    <property type="term" value="C:endosome membrane"/>
    <property type="evidence" value="ECO:0007669"/>
    <property type="project" value="TreeGrafter"/>
</dbReference>
<dbReference type="OrthoDB" id="5574975at2759"/>
<dbReference type="InterPro" id="IPR016024">
    <property type="entry name" value="ARM-type_fold"/>
</dbReference>
<evidence type="ECO:0008006" key="5">
    <source>
        <dbReference type="Google" id="ProtNLM"/>
    </source>
</evidence>
<name>A0A367J9H5_RHIST</name>
<protein>
    <recommendedName>
        <fullName evidence="5">Vacuolar protein 14 C-terminal Fig4-binding domain-containing protein</fullName>
    </recommendedName>
</protein>
<dbReference type="GO" id="GO:0000329">
    <property type="term" value="C:fungal-type vacuole membrane"/>
    <property type="evidence" value="ECO:0007669"/>
    <property type="project" value="TreeGrafter"/>
</dbReference>
<dbReference type="Pfam" id="PF12755">
    <property type="entry name" value="Vac14_Fab1_bd"/>
    <property type="match status" value="1"/>
</dbReference>
<accession>A0A367J9H5</accession>
<dbReference type="GO" id="GO:0070772">
    <property type="term" value="C:PAS complex"/>
    <property type="evidence" value="ECO:0007669"/>
    <property type="project" value="InterPro"/>
</dbReference>
<evidence type="ECO:0000313" key="4">
    <source>
        <dbReference type="Proteomes" id="UP000253551"/>
    </source>
</evidence>
<dbReference type="InterPro" id="IPR021133">
    <property type="entry name" value="HEAT_type_2"/>
</dbReference>
<dbReference type="Proteomes" id="UP000253551">
    <property type="component" value="Unassembled WGS sequence"/>
</dbReference>
<dbReference type="AlphaFoldDB" id="A0A367J9H5"/>
<evidence type="ECO:0000313" key="3">
    <source>
        <dbReference type="EMBL" id="RCH86560.1"/>
    </source>
</evidence>